<keyword evidence="1" id="KW-1133">Transmembrane helix</keyword>
<dbReference type="EMBL" id="SNYV01000011">
    <property type="protein sequence ID" value="TDQ79239.1"/>
    <property type="molecule type" value="Genomic_DNA"/>
</dbReference>
<keyword evidence="3" id="KW-0418">Kinase</keyword>
<feature type="transmembrane region" description="Helical" evidence="1">
    <location>
        <begin position="38"/>
        <end position="60"/>
    </location>
</feature>
<name>A0A4V3DE10_9SPHI</name>
<dbReference type="PANTHER" id="PTHR34220">
    <property type="entry name" value="SENSOR HISTIDINE KINASE YPDA"/>
    <property type="match status" value="1"/>
</dbReference>
<dbReference type="InterPro" id="IPR010559">
    <property type="entry name" value="Sig_transdc_His_kin_internal"/>
</dbReference>
<sequence length="349" mass="40914">MKLKYLWANSLRLQKQIMPFYILLTLVMNYMANDQNNVMYQLIHLGLLWFFLNVLLLVYHYTVETANKLLKFAIILASTAVSLLLVIWILYLIAPESRAFLYWEDNVTVPLRTVLLIFNRYLGIMIFAGFIYYHIRYKNAQEELWREKEAKYQQEIAARDLEIGFLSAQMNPHFLHNTLNNMVGAAYPANPDLATQLTNLSYLVRYKLESTKSENAIMDEAKEIEALNAYLEIMKWQQPHADIRFTTEGQALGQRIVPAVLLDLVENMFTHGMYRKGIDPIIIQRKLAEGHVVYYLKNKIDPQSQRKKRQGIGLINCRRRLELLFANKYKLNTWADDGNCFNVDLIIYQ</sequence>
<dbReference type="InterPro" id="IPR050640">
    <property type="entry name" value="Bact_2-comp_sensor_kinase"/>
</dbReference>
<evidence type="ECO:0000313" key="4">
    <source>
        <dbReference type="Proteomes" id="UP000295292"/>
    </source>
</evidence>
<organism evidence="3 4">
    <name type="scientific">Sphingobacterium yanglingense</name>
    <dbReference type="NCBI Taxonomy" id="1437280"/>
    <lineage>
        <taxon>Bacteria</taxon>
        <taxon>Pseudomonadati</taxon>
        <taxon>Bacteroidota</taxon>
        <taxon>Sphingobacteriia</taxon>
        <taxon>Sphingobacteriales</taxon>
        <taxon>Sphingobacteriaceae</taxon>
        <taxon>Sphingobacterium</taxon>
    </lineage>
</organism>
<reference evidence="3 4" key="1">
    <citation type="submission" date="2019-03" db="EMBL/GenBank/DDBJ databases">
        <title>Genomic Encyclopedia of Archaeal and Bacterial Type Strains, Phase II (KMG-II): from individual species to whole genera.</title>
        <authorList>
            <person name="Goeker M."/>
        </authorList>
    </citation>
    <scope>NUCLEOTIDE SEQUENCE [LARGE SCALE GENOMIC DNA]</scope>
    <source>
        <strain evidence="3 4">DSM 28353</strain>
    </source>
</reference>
<feature type="transmembrane region" description="Helical" evidence="1">
    <location>
        <begin position="12"/>
        <end position="32"/>
    </location>
</feature>
<dbReference type="OrthoDB" id="9792992at2"/>
<keyword evidence="1" id="KW-0812">Transmembrane</keyword>
<gene>
    <name evidence="3" type="ORF">CLV99_0672</name>
</gene>
<evidence type="ECO:0000256" key="1">
    <source>
        <dbReference type="SAM" id="Phobius"/>
    </source>
</evidence>
<keyword evidence="1" id="KW-0472">Membrane</keyword>
<comment type="caution">
    <text evidence="3">The sequence shown here is derived from an EMBL/GenBank/DDBJ whole genome shotgun (WGS) entry which is preliminary data.</text>
</comment>
<dbReference type="GO" id="GO:0000155">
    <property type="term" value="F:phosphorelay sensor kinase activity"/>
    <property type="evidence" value="ECO:0007669"/>
    <property type="project" value="InterPro"/>
</dbReference>
<accession>A0A4V3DE10</accession>
<dbReference type="Pfam" id="PF06580">
    <property type="entry name" value="His_kinase"/>
    <property type="match status" value="1"/>
</dbReference>
<feature type="transmembrane region" description="Helical" evidence="1">
    <location>
        <begin position="72"/>
        <end position="94"/>
    </location>
</feature>
<evidence type="ECO:0000313" key="3">
    <source>
        <dbReference type="EMBL" id="TDQ79239.1"/>
    </source>
</evidence>
<feature type="transmembrane region" description="Helical" evidence="1">
    <location>
        <begin position="114"/>
        <end position="135"/>
    </location>
</feature>
<evidence type="ECO:0000259" key="2">
    <source>
        <dbReference type="Pfam" id="PF06580"/>
    </source>
</evidence>
<dbReference type="Proteomes" id="UP000295292">
    <property type="component" value="Unassembled WGS sequence"/>
</dbReference>
<dbReference type="GO" id="GO:0016020">
    <property type="term" value="C:membrane"/>
    <property type="evidence" value="ECO:0007669"/>
    <property type="project" value="InterPro"/>
</dbReference>
<feature type="domain" description="Signal transduction histidine kinase internal region" evidence="2">
    <location>
        <begin position="162"/>
        <end position="237"/>
    </location>
</feature>
<protein>
    <submittedName>
        <fullName evidence="3">Histidine kinase</fullName>
    </submittedName>
</protein>
<dbReference type="PANTHER" id="PTHR34220:SF7">
    <property type="entry name" value="SENSOR HISTIDINE KINASE YPDA"/>
    <property type="match status" value="1"/>
</dbReference>
<keyword evidence="4" id="KW-1185">Reference proteome</keyword>
<dbReference type="AlphaFoldDB" id="A0A4V3DE10"/>
<keyword evidence="3" id="KW-0808">Transferase</keyword>
<dbReference type="RefSeq" id="WP_133583042.1">
    <property type="nucleotide sequence ID" value="NZ_SNYV01000011.1"/>
</dbReference>
<proteinExistence type="predicted"/>